<dbReference type="PANTHER" id="PTHR42734">
    <property type="entry name" value="METAL TRANSPORT SYSTEM ATP-BINDING PROTEIN TM_0124-RELATED"/>
    <property type="match status" value="1"/>
</dbReference>
<protein>
    <submittedName>
        <fullName evidence="6">ATPase</fullName>
    </submittedName>
</protein>
<dbReference type="Proteomes" id="UP000094609">
    <property type="component" value="Chromosome"/>
</dbReference>
<evidence type="ECO:0000256" key="4">
    <source>
        <dbReference type="ARBA" id="ARBA00022840"/>
    </source>
</evidence>
<evidence type="ECO:0000256" key="2">
    <source>
        <dbReference type="ARBA" id="ARBA00022448"/>
    </source>
</evidence>
<dbReference type="RefSeq" id="WP_069478329.1">
    <property type="nucleotide sequence ID" value="NZ_CP017111.1"/>
</dbReference>
<dbReference type="InterPro" id="IPR027417">
    <property type="entry name" value="P-loop_NTPase"/>
</dbReference>
<name>A0A1D7TL18_9BACT</name>
<dbReference type="PROSITE" id="PS50893">
    <property type="entry name" value="ABC_TRANSPORTER_2"/>
    <property type="match status" value="1"/>
</dbReference>
<evidence type="ECO:0000313" key="7">
    <source>
        <dbReference type="Proteomes" id="UP000094609"/>
    </source>
</evidence>
<feature type="domain" description="ABC transporter" evidence="5">
    <location>
        <begin position="4"/>
        <end position="246"/>
    </location>
</feature>
<keyword evidence="3" id="KW-0547">Nucleotide-binding</keyword>
<dbReference type="EMBL" id="CP017111">
    <property type="protein sequence ID" value="AOO65676.1"/>
    <property type="molecule type" value="Genomic_DNA"/>
</dbReference>
<dbReference type="PATRIC" id="fig|1193502.14.peg.1936"/>
<evidence type="ECO:0000256" key="1">
    <source>
        <dbReference type="ARBA" id="ARBA00005417"/>
    </source>
</evidence>
<dbReference type="SMART" id="SM00382">
    <property type="entry name" value="AAA"/>
    <property type="match status" value="1"/>
</dbReference>
<dbReference type="AlphaFoldDB" id="A0A1D7TL18"/>
<evidence type="ECO:0000313" key="6">
    <source>
        <dbReference type="EMBL" id="AOO65676.1"/>
    </source>
</evidence>
<keyword evidence="7" id="KW-1185">Reference proteome</keyword>
<organism evidence="6 7">
    <name type="scientific">Sulfurospirillum halorespirans DSM 13726</name>
    <dbReference type="NCBI Taxonomy" id="1193502"/>
    <lineage>
        <taxon>Bacteria</taxon>
        <taxon>Pseudomonadati</taxon>
        <taxon>Campylobacterota</taxon>
        <taxon>Epsilonproteobacteria</taxon>
        <taxon>Campylobacterales</taxon>
        <taxon>Sulfurospirillaceae</taxon>
        <taxon>Sulfurospirillum</taxon>
    </lineage>
</organism>
<dbReference type="GO" id="GO:0016887">
    <property type="term" value="F:ATP hydrolysis activity"/>
    <property type="evidence" value="ECO:0007669"/>
    <property type="project" value="InterPro"/>
</dbReference>
<keyword evidence="2" id="KW-0813">Transport</keyword>
<keyword evidence="4" id="KW-0067">ATP-binding</keyword>
<accession>A0A1D7TL18</accession>
<evidence type="ECO:0000259" key="5">
    <source>
        <dbReference type="PROSITE" id="PS50893"/>
    </source>
</evidence>
<proteinExistence type="inferred from homology"/>
<dbReference type="GO" id="GO:0005524">
    <property type="term" value="F:ATP binding"/>
    <property type="evidence" value="ECO:0007669"/>
    <property type="project" value="UniProtKB-KW"/>
</dbReference>
<reference evidence="7" key="1">
    <citation type="submission" date="2016-08" db="EMBL/GenBank/DDBJ databases">
        <title>Complete genome sequence of the organohalide-respiring Epsilonproteobacterium Sulfurospirillum halorespirans.</title>
        <authorList>
            <person name="Goris T."/>
            <person name="Zimmermann J."/>
            <person name="Schenz B."/>
            <person name="Lemos M."/>
            <person name="Hackermueller J."/>
            <person name="Diekert G."/>
        </authorList>
    </citation>
    <scope>NUCLEOTIDE SEQUENCE [LARGE SCALE GENOMIC DNA]</scope>
    <source>
        <strain>DSM 13726</strain>
        <strain evidence="7">PCE-M2</strain>
    </source>
</reference>
<dbReference type="InterPro" id="IPR003593">
    <property type="entry name" value="AAA+_ATPase"/>
</dbReference>
<dbReference type="SUPFAM" id="SSF52540">
    <property type="entry name" value="P-loop containing nucleoside triphosphate hydrolases"/>
    <property type="match status" value="1"/>
</dbReference>
<dbReference type="Gene3D" id="3.40.50.300">
    <property type="entry name" value="P-loop containing nucleotide triphosphate hydrolases"/>
    <property type="match status" value="1"/>
</dbReference>
<dbReference type="InterPro" id="IPR003439">
    <property type="entry name" value="ABC_transporter-like_ATP-bd"/>
</dbReference>
<evidence type="ECO:0000256" key="3">
    <source>
        <dbReference type="ARBA" id="ARBA00022741"/>
    </source>
</evidence>
<dbReference type="KEGG" id="shal:SHALO_1905"/>
<dbReference type="Pfam" id="PF00005">
    <property type="entry name" value="ABC_tran"/>
    <property type="match status" value="1"/>
</dbReference>
<gene>
    <name evidence="6" type="ORF">SHALO_1905</name>
</gene>
<dbReference type="InterPro" id="IPR050153">
    <property type="entry name" value="Metal_Ion_Import_ABC"/>
</dbReference>
<sequence>MEIIHFEHVNVAYDEQDVLHDINLSINEGQHTVILGGNGSGKSTLLKLFSNDLYPRFNETTTKEVFGKKVWDIWELKKHLGIITNDLHYQFSERAPGLNAFEVILSGFYSSFHIYEHQEFSPLHVKKVEEVLDFLGIRHLRHKRISEMSTGELRKCIIARSLVHEPKAMIVDEPTVGLDIKAQLNFIEMIRKIAAHRTIILVTHHLEEIFEEISHVVLIKEGRILAQGAKEALLSDAHLSEVFDLPLHVKCEKGRYFVQSAG</sequence>
<dbReference type="STRING" id="1193502.SHALO_1905"/>
<dbReference type="PANTHER" id="PTHR42734:SF17">
    <property type="entry name" value="METAL TRANSPORT SYSTEM ATP-BINDING PROTEIN TM_0124-RELATED"/>
    <property type="match status" value="1"/>
</dbReference>
<comment type="similarity">
    <text evidence="1">Belongs to the ABC transporter superfamily.</text>
</comment>